<comment type="caution">
    <text evidence="2">The sequence shown here is derived from an EMBL/GenBank/DDBJ whole genome shotgun (WGS) entry which is preliminary data.</text>
</comment>
<protein>
    <submittedName>
        <fullName evidence="2">Uncharacterized protein</fullName>
    </submittedName>
</protein>
<evidence type="ECO:0000313" key="2">
    <source>
        <dbReference type="EMBL" id="MBE1576994.1"/>
    </source>
</evidence>
<organism evidence="2 3">
    <name type="scientific">Amycolatopsis roodepoortensis</name>
    <dbReference type="NCBI Taxonomy" id="700274"/>
    <lineage>
        <taxon>Bacteria</taxon>
        <taxon>Bacillati</taxon>
        <taxon>Actinomycetota</taxon>
        <taxon>Actinomycetes</taxon>
        <taxon>Pseudonocardiales</taxon>
        <taxon>Pseudonocardiaceae</taxon>
        <taxon>Amycolatopsis</taxon>
    </lineage>
</organism>
<accession>A0ABR9L8H6</accession>
<feature type="region of interest" description="Disordered" evidence="1">
    <location>
        <begin position="68"/>
        <end position="97"/>
    </location>
</feature>
<dbReference type="EMBL" id="JADBEJ010000005">
    <property type="protein sequence ID" value="MBE1576994.1"/>
    <property type="molecule type" value="Genomic_DNA"/>
</dbReference>
<keyword evidence="3" id="KW-1185">Reference proteome</keyword>
<proteinExistence type="predicted"/>
<evidence type="ECO:0000256" key="1">
    <source>
        <dbReference type="SAM" id="MobiDB-lite"/>
    </source>
</evidence>
<gene>
    <name evidence="2" type="ORF">H4W30_004054</name>
</gene>
<dbReference type="Proteomes" id="UP000656548">
    <property type="component" value="Unassembled WGS sequence"/>
</dbReference>
<evidence type="ECO:0000313" key="3">
    <source>
        <dbReference type="Proteomes" id="UP000656548"/>
    </source>
</evidence>
<sequence>MAQGRGEVAAFDEGQALVLWCTAMPDLRQAAIAGRWTDRLERAASRVRAGGSALDACRQFDLLDAESAAEPTRNAGTPDCMPVYPSTRSPRLPRTGRGEYGCPRGLCMRHDHRDDNGHPPVCALFDNEPMLPTGATP</sequence>
<name>A0ABR9L8H6_9PSEU</name>
<reference evidence="2 3" key="1">
    <citation type="submission" date="2020-10" db="EMBL/GenBank/DDBJ databases">
        <title>Sequencing the genomes of 1000 actinobacteria strains.</title>
        <authorList>
            <person name="Klenk H.-P."/>
        </authorList>
    </citation>
    <scope>NUCLEOTIDE SEQUENCE [LARGE SCALE GENOMIC DNA]</scope>
    <source>
        <strain evidence="2 3">DSM 46661</strain>
    </source>
</reference>